<dbReference type="EMBL" id="JACEEZ010009178">
    <property type="protein sequence ID" value="KAG0722690.1"/>
    <property type="molecule type" value="Genomic_DNA"/>
</dbReference>
<dbReference type="InterPro" id="IPR017853">
    <property type="entry name" value="GH"/>
</dbReference>
<gene>
    <name evidence="4" type="primary">MGAM2_1</name>
    <name evidence="4" type="ORF">GWK47_044030</name>
</gene>
<evidence type="ECO:0000313" key="5">
    <source>
        <dbReference type="Proteomes" id="UP000770661"/>
    </source>
</evidence>
<dbReference type="Proteomes" id="UP000770661">
    <property type="component" value="Unassembled WGS sequence"/>
</dbReference>
<dbReference type="InterPro" id="IPR000322">
    <property type="entry name" value="Glyco_hydro_31_TIM"/>
</dbReference>
<dbReference type="OrthoDB" id="1334205at2759"/>
<sequence>MADKTLCLAADETPYRHYDVHNLYGWAQAEPTLRAVQQVTGRRGVVVSRSTFPGSGQWSGHWLGDNRSNWTDMAHSIIGMMEFNLFGIPYVGADICGFFGDATEEMCERWMEVGAFYPYSRNHNSMDATHQVR</sequence>
<organism evidence="4 5">
    <name type="scientific">Chionoecetes opilio</name>
    <name type="common">Atlantic snow crab</name>
    <name type="synonym">Cancer opilio</name>
    <dbReference type="NCBI Taxonomy" id="41210"/>
    <lineage>
        <taxon>Eukaryota</taxon>
        <taxon>Metazoa</taxon>
        <taxon>Ecdysozoa</taxon>
        <taxon>Arthropoda</taxon>
        <taxon>Crustacea</taxon>
        <taxon>Multicrustacea</taxon>
        <taxon>Malacostraca</taxon>
        <taxon>Eumalacostraca</taxon>
        <taxon>Eucarida</taxon>
        <taxon>Decapoda</taxon>
        <taxon>Pleocyemata</taxon>
        <taxon>Brachyura</taxon>
        <taxon>Eubrachyura</taxon>
        <taxon>Majoidea</taxon>
        <taxon>Majidae</taxon>
        <taxon>Chionoecetes</taxon>
    </lineage>
</organism>
<dbReference type="AlphaFoldDB" id="A0A8J4YJM7"/>
<comment type="similarity">
    <text evidence="1 2">Belongs to the glycosyl hydrolase 31 family.</text>
</comment>
<dbReference type="Gene3D" id="3.20.20.80">
    <property type="entry name" value="Glycosidases"/>
    <property type="match status" value="1"/>
</dbReference>
<dbReference type="Pfam" id="PF01055">
    <property type="entry name" value="Glyco_hydro_31_2nd"/>
    <property type="match status" value="1"/>
</dbReference>
<evidence type="ECO:0000256" key="1">
    <source>
        <dbReference type="ARBA" id="ARBA00007806"/>
    </source>
</evidence>
<dbReference type="GO" id="GO:0004558">
    <property type="term" value="F:alpha-1,4-glucosidase activity"/>
    <property type="evidence" value="ECO:0007669"/>
    <property type="project" value="TreeGrafter"/>
</dbReference>
<comment type="caution">
    <text evidence="4">The sequence shown here is derived from an EMBL/GenBank/DDBJ whole genome shotgun (WGS) entry which is preliminary data.</text>
</comment>
<evidence type="ECO:0000313" key="4">
    <source>
        <dbReference type="EMBL" id="KAG0722690.1"/>
    </source>
</evidence>
<dbReference type="SUPFAM" id="SSF51445">
    <property type="entry name" value="(Trans)glycosidases"/>
    <property type="match status" value="1"/>
</dbReference>
<evidence type="ECO:0000259" key="3">
    <source>
        <dbReference type="Pfam" id="PF01055"/>
    </source>
</evidence>
<evidence type="ECO:0000256" key="2">
    <source>
        <dbReference type="RuleBase" id="RU361185"/>
    </source>
</evidence>
<dbReference type="PANTHER" id="PTHR22762:SF133">
    <property type="entry name" value="P-TYPE DOMAIN-CONTAINING PROTEIN"/>
    <property type="match status" value="1"/>
</dbReference>
<proteinExistence type="inferred from homology"/>
<keyword evidence="2" id="KW-0326">Glycosidase</keyword>
<keyword evidence="2" id="KW-0378">Hydrolase</keyword>
<name>A0A8J4YJM7_CHIOP</name>
<feature type="domain" description="Glycoside hydrolase family 31 TIM barrel" evidence="3">
    <location>
        <begin position="12"/>
        <end position="131"/>
    </location>
</feature>
<reference evidence="4" key="1">
    <citation type="submission" date="2020-07" db="EMBL/GenBank/DDBJ databases">
        <title>The High-quality genome of the commercially important snow crab, Chionoecetes opilio.</title>
        <authorList>
            <person name="Jeong J.-H."/>
            <person name="Ryu S."/>
        </authorList>
    </citation>
    <scope>NUCLEOTIDE SEQUENCE</scope>
    <source>
        <strain evidence="4">MADBK_172401_WGS</strain>
        <tissue evidence="4">Digestive gland</tissue>
    </source>
</reference>
<protein>
    <submittedName>
        <fullName evidence="4">Putative maltase-glucoamylase 2</fullName>
    </submittedName>
</protein>
<dbReference type="GO" id="GO:0005975">
    <property type="term" value="P:carbohydrate metabolic process"/>
    <property type="evidence" value="ECO:0007669"/>
    <property type="project" value="InterPro"/>
</dbReference>
<accession>A0A8J4YJM7</accession>
<dbReference type="PANTHER" id="PTHR22762">
    <property type="entry name" value="ALPHA-GLUCOSIDASE"/>
    <property type="match status" value="1"/>
</dbReference>
<keyword evidence="5" id="KW-1185">Reference proteome</keyword>